<evidence type="ECO:0000313" key="2">
    <source>
        <dbReference type="Proteomes" id="UP000199532"/>
    </source>
</evidence>
<dbReference type="Proteomes" id="UP000199532">
    <property type="component" value="Unassembled WGS sequence"/>
</dbReference>
<dbReference type="AlphaFoldDB" id="A0A1H6YN58"/>
<proteinExistence type="predicted"/>
<organism evidence="1 2">
    <name type="scientific">Dyadobacter koreensis</name>
    <dbReference type="NCBI Taxonomy" id="408657"/>
    <lineage>
        <taxon>Bacteria</taxon>
        <taxon>Pseudomonadati</taxon>
        <taxon>Bacteroidota</taxon>
        <taxon>Cytophagia</taxon>
        <taxon>Cytophagales</taxon>
        <taxon>Spirosomataceae</taxon>
        <taxon>Dyadobacter</taxon>
    </lineage>
</organism>
<name>A0A1H6YN58_9BACT</name>
<dbReference type="EMBL" id="FNXY01000007">
    <property type="protein sequence ID" value="SEJ38690.1"/>
    <property type="molecule type" value="Genomic_DNA"/>
</dbReference>
<accession>A0A1H6YN58</accession>
<reference evidence="1 2" key="1">
    <citation type="submission" date="2016-10" db="EMBL/GenBank/DDBJ databases">
        <authorList>
            <person name="de Groot N.N."/>
        </authorList>
    </citation>
    <scope>NUCLEOTIDE SEQUENCE [LARGE SCALE GENOMIC DNA]</scope>
    <source>
        <strain evidence="1 2">DSM 19938</strain>
    </source>
</reference>
<gene>
    <name evidence="1" type="ORF">SAMN04487995_4399</name>
</gene>
<sequence length="77" mass="8840">MNNKPVEKKIISCSTDFKKGMRFLMSTGDEKFWLHYPNKSCSDQADTTVALYLTESVSPRFFAGRPAPSQNEITYHF</sequence>
<evidence type="ECO:0000313" key="1">
    <source>
        <dbReference type="EMBL" id="SEJ38690.1"/>
    </source>
</evidence>
<keyword evidence="2" id="KW-1185">Reference proteome</keyword>
<protein>
    <submittedName>
        <fullName evidence="1">Uncharacterized protein</fullName>
    </submittedName>
</protein>